<protein>
    <submittedName>
        <fullName evidence="2">Glucose sorbosone dehydrogenase</fullName>
    </submittedName>
</protein>
<dbReference type="InterPro" id="IPR011042">
    <property type="entry name" value="6-blade_b-propeller_TolB-like"/>
</dbReference>
<dbReference type="Pfam" id="PF22807">
    <property type="entry name" value="TrAA12"/>
    <property type="match status" value="1"/>
</dbReference>
<evidence type="ECO:0000313" key="2">
    <source>
        <dbReference type="EMBL" id="AFY89673.1"/>
    </source>
</evidence>
<dbReference type="PATRIC" id="fig|251229.3.peg.4992"/>
<dbReference type="AlphaFoldDB" id="K9U4W1"/>
<sequence>MKLNVNLGWIFFGCTLLIGIALPASSQQPQQQQIERMEGYLATPQQLKFDESLLKQLNLPAGFEINVFAKDLGNPRNLAIAPDGTIYVTRREEGDILALRDSNKDGRADTQQTVASGFPYANGITIRQNRLYFVTDRELYVADLRPGGKISNPQQLIGDLPDGGQHPNRTLAFGPDGALYVSVGSSCNACDESNEEHATMLRVQPDGSKRTIFARGLRNTIPFGWHPQTGEFWGLDHGTDWRGNDQPPEELNLIQAGQHYGWPFCWGDRQPDVYLSADPEGTTKKEFCAKTEPPVLTYTAHSAPLAMVFYTASQFPAEYRNDAFVTMRGSWNRNPPVGYKVVRLRYENGKPVAFEDFITGFLNDKKSTQFGRPVGIATAPDGSLLFTDDTNGVIYRVSYTGNKQATHQQ</sequence>
<accession>K9U4W1</accession>
<dbReference type="PANTHER" id="PTHR33546:SF1">
    <property type="entry name" value="LARGE, MULTIFUNCTIONAL SECRETED PROTEIN"/>
    <property type="match status" value="1"/>
</dbReference>
<proteinExistence type="predicted"/>
<feature type="domain" description="Pyrroloquinoline quinone-dependent pyranose dehydrogenase beta-propeller" evidence="1">
    <location>
        <begin position="59"/>
        <end position="398"/>
    </location>
</feature>
<keyword evidence="3" id="KW-1185">Reference proteome</keyword>
<dbReference type="Gene3D" id="2.120.10.30">
    <property type="entry name" value="TolB, C-terminal domain"/>
    <property type="match status" value="1"/>
</dbReference>
<organism evidence="2 3">
    <name type="scientific">Chroococcidiopsis thermalis (strain PCC 7203)</name>
    <dbReference type="NCBI Taxonomy" id="251229"/>
    <lineage>
        <taxon>Bacteria</taxon>
        <taxon>Bacillati</taxon>
        <taxon>Cyanobacteriota</taxon>
        <taxon>Cyanophyceae</taxon>
        <taxon>Chroococcidiopsidales</taxon>
        <taxon>Chroococcidiopsidaceae</taxon>
        <taxon>Chroococcidiopsis</taxon>
    </lineage>
</organism>
<dbReference type="SUPFAM" id="SSF50952">
    <property type="entry name" value="Soluble quinoprotein glucose dehydrogenase"/>
    <property type="match status" value="1"/>
</dbReference>
<dbReference type="PANTHER" id="PTHR33546">
    <property type="entry name" value="LARGE, MULTIFUNCTIONAL SECRETED PROTEIN-RELATED"/>
    <property type="match status" value="1"/>
</dbReference>
<dbReference type="HOGENOM" id="CLU_024435_3_1_3"/>
<evidence type="ECO:0000259" key="1">
    <source>
        <dbReference type="Pfam" id="PF22807"/>
    </source>
</evidence>
<dbReference type="KEGG" id="cthe:Chro_4274"/>
<dbReference type="InParanoid" id="K9U4W1"/>
<dbReference type="InterPro" id="IPR011041">
    <property type="entry name" value="Quinoprot_gluc/sorb_DH_b-prop"/>
</dbReference>
<dbReference type="eggNOG" id="COG2133">
    <property type="taxonomic scope" value="Bacteria"/>
</dbReference>
<name>K9U4W1_CHRTP</name>
<dbReference type="Proteomes" id="UP000010384">
    <property type="component" value="Chromosome"/>
</dbReference>
<dbReference type="OrthoDB" id="9770043at2"/>
<dbReference type="InterPro" id="IPR054539">
    <property type="entry name" value="Beta-prop_PDH"/>
</dbReference>
<dbReference type="STRING" id="251229.Chro_4274"/>
<evidence type="ECO:0000313" key="3">
    <source>
        <dbReference type="Proteomes" id="UP000010384"/>
    </source>
</evidence>
<dbReference type="RefSeq" id="WP_015156214.1">
    <property type="nucleotide sequence ID" value="NC_019695.1"/>
</dbReference>
<dbReference type="EMBL" id="CP003597">
    <property type="protein sequence ID" value="AFY89673.1"/>
    <property type="molecule type" value="Genomic_DNA"/>
</dbReference>
<gene>
    <name evidence="2" type="ORF">Chro_4274</name>
</gene>
<reference evidence="2 3" key="1">
    <citation type="submission" date="2012-06" db="EMBL/GenBank/DDBJ databases">
        <title>Finished chromosome of genome of Chroococcidiopsis thermalis PCC 7203.</title>
        <authorList>
            <consortium name="US DOE Joint Genome Institute"/>
            <person name="Gugger M."/>
            <person name="Coursin T."/>
            <person name="Rippka R."/>
            <person name="Tandeau De Marsac N."/>
            <person name="Huntemann M."/>
            <person name="Wei C.-L."/>
            <person name="Han J."/>
            <person name="Detter J.C."/>
            <person name="Han C."/>
            <person name="Tapia R."/>
            <person name="Davenport K."/>
            <person name="Daligault H."/>
            <person name="Erkkila T."/>
            <person name="Gu W."/>
            <person name="Munk A.C.C."/>
            <person name="Teshima H."/>
            <person name="Xu Y."/>
            <person name="Chain P."/>
            <person name="Chen A."/>
            <person name="Krypides N."/>
            <person name="Mavromatis K."/>
            <person name="Markowitz V."/>
            <person name="Szeto E."/>
            <person name="Ivanova N."/>
            <person name="Mikhailova N."/>
            <person name="Ovchinnikova G."/>
            <person name="Pagani I."/>
            <person name="Pati A."/>
            <person name="Goodwin L."/>
            <person name="Peters L."/>
            <person name="Pitluck S."/>
            <person name="Woyke T."/>
            <person name="Kerfeld C."/>
        </authorList>
    </citation>
    <scope>NUCLEOTIDE SEQUENCE [LARGE SCALE GENOMIC DNA]</scope>
    <source>
        <strain evidence="2 3">PCC 7203</strain>
    </source>
</reference>